<sequence>MLGMRVKRAPLLLHRQVLSQGCQWKNLLKGSRSISSWNRWGPKCPPGSFLGSQVAKYQTGFPEVAASAKIQLLVDADVHGIEVIRQGISCLEKEGYEVHTLLFAPPRRESNRNWKRFISEPGVTFCAVPRATTYSTEPNEEAIVSAMMRFSPRMHGAGRLALLTSDAGFVGSVAEAKAFVLIPEGKTGVVNKYEAAGVQVIKLQETDAAPKVRAILHDDGSGSVQMAEACNKSTHPPPHEIVEAFFEDLGLKADQGFLIQKCAKFWFENCSGSITVYPPHLATIAVHDVMHKVKCYSGKVYFDNLAFFLPISSVGGGFRKQSQETFGSRRARQVWRGGGPFVKKDSPTLVAEVFQKLGYVDEVDADLKEPMFCFLNRAANKYLLRQVGMLPGSGDSRSDILRKLRGAFLSNLSSGQWQVNKRDDVGELHDTTLILRKAELLAQNGAPFSREEIFAAMQVYAQKEGLQLMQTYDALALRIRIHNQADPTARQLIEIEFIGESVALGFVPSATATVRADERMLTFAINNTAFRELVDEFPEEKQRLLDLVQKRQEAPARRRSSRNVFNQVLAVTAMQRIPDAEVTPEEDAAESIPPRPVKRLPGYRSGLNWVRQRKAALEDAMYVKMERTIRSGKLERCSPSPRAFEPLLPLQGYRVQEVGPGTAWNSAPQAVPPSMLRLKKSQRVYGRKVWLETCLPWRPALQDDSLEAQKSLEGEARELPKLDEGLEDKDGHSDTGSLRSVGDLGLPMQLSRSLVSLDDLGSDGLASASLSRSHSLGLEHEESPRAAGLSSQLNKWYSNSGTLPGQGGQDGRKAMEGDGGMA</sequence>
<reference evidence="4" key="2">
    <citation type="submission" date="2024-04" db="EMBL/GenBank/DDBJ databases">
        <authorList>
            <person name="Chen Y."/>
            <person name="Shah S."/>
            <person name="Dougan E. K."/>
            <person name="Thang M."/>
            <person name="Chan C."/>
        </authorList>
    </citation>
    <scope>NUCLEOTIDE SEQUENCE [LARGE SCALE GENOMIC DNA]</scope>
</reference>
<feature type="region of interest" description="Disordered" evidence="1">
    <location>
        <begin position="797"/>
        <end position="822"/>
    </location>
</feature>
<dbReference type="InterPro" id="IPR000595">
    <property type="entry name" value="cNMP-bd_dom"/>
</dbReference>
<gene>
    <name evidence="3" type="ORF">C1SCF055_LOCUS41374</name>
</gene>
<dbReference type="InterPro" id="IPR014710">
    <property type="entry name" value="RmlC-like_jellyroll"/>
</dbReference>
<evidence type="ECO:0000256" key="1">
    <source>
        <dbReference type="SAM" id="MobiDB-lite"/>
    </source>
</evidence>
<proteinExistence type="predicted"/>
<accession>A0A9P1DTZ1</accession>
<evidence type="ECO:0000313" key="6">
    <source>
        <dbReference type="Proteomes" id="UP001152797"/>
    </source>
</evidence>
<feature type="domain" description="Cyclic nucleotide-binding" evidence="2">
    <location>
        <begin position="496"/>
        <end position="551"/>
    </location>
</feature>
<keyword evidence="5" id="KW-0436">Ligase</keyword>
<comment type="caution">
    <text evidence="3">The sequence shown here is derived from an EMBL/GenBank/DDBJ whole genome shotgun (WGS) entry which is preliminary data.</text>
</comment>
<dbReference type="Proteomes" id="UP001152797">
    <property type="component" value="Unassembled WGS sequence"/>
</dbReference>
<keyword evidence="6" id="KW-1185">Reference proteome</keyword>
<name>A0A9P1DTZ1_9DINO</name>
<dbReference type="GO" id="GO:0016874">
    <property type="term" value="F:ligase activity"/>
    <property type="evidence" value="ECO:0007669"/>
    <property type="project" value="UniProtKB-KW"/>
</dbReference>
<protein>
    <submittedName>
        <fullName evidence="5">Phosphopantothenate--cysteine ligase 1</fullName>
    </submittedName>
</protein>
<evidence type="ECO:0000313" key="4">
    <source>
        <dbReference type="EMBL" id="CAL1170032.1"/>
    </source>
</evidence>
<dbReference type="OrthoDB" id="422773at2759"/>
<reference evidence="3" key="1">
    <citation type="submission" date="2022-10" db="EMBL/GenBank/DDBJ databases">
        <authorList>
            <person name="Chen Y."/>
            <person name="Dougan E. K."/>
            <person name="Chan C."/>
            <person name="Rhodes N."/>
            <person name="Thang M."/>
        </authorList>
    </citation>
    <scope>NUCLEOTIDE SEQUENCE</scope>
</reference>
<dbReference type="EMBL" id="CAMXCT030006596">
    <property type="protein sequence ID" value="CAL4803969.1"/>
    <property type="molecule type" value="Genomic_DNA"/>
</dbReference>
<dbReference type="EMBL" id="CAMXCT010006596">
    <property type="protein sequence ID" value="CAI4016657.1"/>
    <property type="molecule type" value="Genomic_DNA"/>
</dbReference>
<feature type="compositionally biased region" description="Basic and acidic residues" evidence="1">
    <location>
        <begin position="717"/>
        <end position="733"/>
    </location>
</feature>
<evidence type="ECO:0000313" key="5">
    <source>
        <dbReference type="EMBL" id="CAL4803969.1"/>
    </source>
</evidence>
<dbReference type="PROSITE" id="PS50042">
    <property type="entry name" value="CNMP_BINDING_3"/>
    <property type="match status" value="1"/>
</dbReference>
<dbReference type="AlphaFoldDB" id="A0A9P1DTZ1"/>
<organism evidence="3">
    <name type="scientific">Cladocopium goreaui</name>
    <dbReference type="NCBI Taxonomy" id="2562237"/>
    <lineage>
        <taxon>Eukaryota</taxon>
        <taxon>Sar</taxon>
        <taxon>Alveolata</taxon>
        <taxon>Dinophyceae</taxon>
        <taxon>Suessiales</taxon>
        <taxon>Symbiodiniaceae</taxon>
        <taxon>Cladocopium</taxon>
    </lineage>
</organism>
<dbReference type="Gene3D" id="2.60.120.10">
    <property type="entry name" value="Jelly Rolls"/>
    <property type="match status" value="1"/>
</dbReference>
<evidence type="ECO:0000259" key="2">
    <source>
        <dbReference type="PROSITE" id="PS50042"/>
    </source>
</evidence>
<dbReference type="EMBL" id="CAMXCT020006596">
    <property type="protein sequence ID" value="CAL1170032.1"/>
    <property type="molecule type" value="Genomic_DNA"/>
</dbReference>
<evidence type="ECO:0000313" key="3">
    <source>
        <dbReference type="EMBL" id="CAI4016657.1"/>
    </source>
</evidence>
<feature type="region of interest" description="Disordered" evidence="1">
    <location>
        <begin position="717"/>
        <end position="743"/>
    </location>
</feature>